<dbReference type="OrthoDB" id="9804590at2"/>
<dbReference type="PROSITE" id="PS01231">
    <property type="entry name" value="TRMA_2"/>
    <property type="match status" value="1"/>
</dbReference>
<dbReference type="GO" id="GO:0070041">
    <property type="term" value="F:rRNA (uridine-C5-)-methyltransferase activity"/>
    <property type="evidence" value="ECO:0007669"/>
    <property type="project" value="TreeGrafter"/>
</dbReference>
<dbReference type="PROSITE" id="PS50926">
    <property type="entry name" value="TRAM"/>
    <property type="match status" value="1"/>
</dbReference>
<feature type="binding site" evidence="4">
    <location>
        <position position="325"/>
    </location>
    <ligand>
        <name>S-adenosyl-L-methionine</name>
        <dbReference type="ChEBI" id="CHEBI:59789"/>
    </ligand>
</feature>
<dbReference type="Pfam" id="PF05958">
    <property type="entry name" value="tRNA_U5-meth_tr"/>
    <property type="match status" value="1"/>
</dbReference>
<protein>
    <submittedName>
        <fullName evidence="6">Uncharacterized RNA methyltransferase Cgl1903/cg2084</fullName>
        <ecNumber evidence="6">2.1.1.-</ecNumber>
    </submittedName>
</protein>
<feature type="domain" description="TRAM" evidence="5">
    <location>
        <begin position="11"/>
        <end position="73"/>
    </location>
</feature>
<dbReference type="Gene3D" id="2.40.50.140">
    <property type="entry name" value="Nucleic acid-binding proteins"/>
    <property type="match status" value="1"/>
</dbReference>
<keyword evidence="7" id="KW-1185">Reference proteome</keyword>
<dbReference type="Gene3D" id="3.40.50.150">
    <property type="entry name" value="Vaccinia Virus protein VP39"/>
    <property type="match status" value="1"/>
</dbReference>
<dbReference type="InterPro" id="IPR029063">
    <property type="entry name" value="SAM-dependent_MTases_sf"/>
</dbReference>
<sequence>MSPRRTAHPRDAHEPDELVLAVGAPAHGGHCVARPADDPGGRVVFVRHALPGETVRARVTGRGSKVWRAEAVEVLEASPDRVTPVWPEAGPGGVGGGELSHVALPAQRDWKRRVLADCLRRIGGETVARAVAGLPEAQPDGVLVEQVGPVAARDTGTGATAGQGTRTRISLTVTPDGRAGMHAFRSRTVLPVLRLPLAVPQIQALGLTESGRWRRRYRPGTRVDVVAPSVGEPVVILDGAVHTAAARPTGRRRVEERVDASGIGLGELSYGVRADGFWQVHRDAPAALVDRVVRAALAPVPTAAGTLPGSGRLETRGDARVLELYSGAGLFTLPLAMLTETVLSLEGSEQAVRDARRNLHDLPGAHLRSGPVTADTVRALGAQEVMGGGPDVVVLDPPRQGAGQAVAAAVAALGARRIVLVACDPAALARDTAVLLGAGYGLAAMSALDMFPHTHHLEVVAVLERP</sequence>
<keyword evidence="3 4" id="KW-0949">S-adenosyl-L-methionine</keyword>
<evidence type="ECO:0000313" key="6">
    <source>
        <dbReference type="EMBL" id="VEG26406.1"/>
    </source>
</evidence>
<keyword evidence="2 4" id="KW-0808">Transferase</keyword>
<dbReference type="Proteomes" id="UP000266895">
    <property type="component" value="Chromosome"/>
</dbReference>
<evidence type="ECO:0000256" key="1">
    <source>
        <dbReference type="ARBA" id="ARBA00022603"/>
    </source>
</evidence>
<evidence type="ECO:0000256" key="3">
    <source>
        <dbReference type="ARBA" id="ARBA00022691"/>
    </source>
</evidence>
<dbReference type="SUPFAM" id="SSF53335">
    <property type="entry name" value="S-adenosyl-L-methionine-dependent methyltransferases"/>
    <property type="match status" value="1"/>
</dbReference>
<evidence type="ECO:0000313" key="7">
    <source>
        <dbReference type="Proteomes" id="UP000266895"/>
    </source>
</evidence>
<dbReference type="PANTHER" id="PTHR11061">
    <property type="entry name" value="RNA M5U METHYLTRANSFERASE"/>
    <property type="match status" value="1"/>
</dbReference>
<reference evidence="6 7" key="1">
    <citation type="submission" date="2018-12" db="EMBL/GenBank/DDBJ databases">
        <authorList>
            <consortium name="Pathogen Informatics"/>
        </authorList>
    </citation>
    <scope>NUCLEOTIDE SEQUENCE [LARGE SCALE GENOMIC DNA]</scope>
    <source>
        <strain evidence="6 7">NCTC11636</strain>
    </source>
</reference>
<keyword evidence="1 4" id="KW-0489">Methyltransferase</keyword>
<feature type="active site" description="Nucleophile" evidence="4">
    <location>
        <position position="423"/>
    </location>
</feature>
<dbReference type="InterPro" id="IPR010280">
    <property type="entry name" value="U5_MeTrfase_fam"/>
</dbReference>
<organism evidence="6 7">
    <name type="scientific">Actinomyces howellii</name>
    <dbReference type="NCBI Taxonomy" id="52771"/>
    <lineage>
        <taxon>Bacteria</taxon>
        <taxon>Bacillati</taxon>
        <taxon>Actinomycetota</taxon>
        <taxon>Actinomycetes</taxon>
        <taxon>Actinomycetales</taxon>
        <taxon>Actinomycetaceae</taxon>
        <taxon>Actinomyces</taxon>
    </lineage>
</organism>
<dbReference type="SUPFAM" id="SSF50249">
    <property type="entry name" value="Nucleic acid-binding proteins"/>
    <property type="match status" value="1"/>
</dbReference>
<dbReference type="EC" id="2.1.1.-" evidence="6"/>
<dbReference type="EMBL" id="LR134350">
    <property type="protein sequence ID" value="VEG26406.1"/>
    <property type="molecule type" value="Genomic_DNA"/>
</dbReference>
<dbReference type="InterPro" id="IPR002792">
    <property type="entry name" value="TRAM_dom"/>
</dbReference>
<feature type="binding site" evidence="4">
    <location>
        <position position="346"/>
    </location>
    <ligand>
        <name>S-adenosyl-L-methionine</name>
        <dbReference type="ChEBI" id="CHEBI:59789"/>
    </ligand>
</feature>
<evidence type="ECO:0000256" key="2">
    <source>
        <dbReference type="ARBA" id="ARBA00022679"/>
    </source>
</evidence>
<dbReference type="PANTHER" id="PTHR11061:SF30">
    <property type="entry name" value="TRNA (URACIL(54)-C(5))-METHYLTRANSFERASE"/>
    <property type="match status" value="1"/>
</dbReference>
<feature type="binding site" evidence="4">
    <location>
        <position position="396"/>
    </location>
    <ligand>
        <name>S-adenosyl-L-methionine</name>
        <dbReference type="ChEBI" id="CHEBI:59789"/>
    </ligand>
</feature>
<gene>
    <name evidence="6" type="ORF">NCTC11636_00510</name>
</gene>
<dbReference type="PROSITE" id="PS51687">
    <property type="entry name" value="SAM_MT_RNA_M5U"/>
    <property type="match status" value="1"/>
</dbReference>
<dbReference type="RefSeq" id="WP_126381724.1">
    <property type="nucleotide sequence ID" value="NZ_LR134350.1"/>
</dbReference>
<dbReference type="InterPro" id="IPR012340">
    <property type="entry name" value="NA-bd_OB-fold"/>
</dbReference>
<accession>A0A3S5EGX3</accession>
<evidence type="ECO:0000256" key="4">
    <source>
        <dbReference type="PROSITE-ProRule" id="PRU01024"/>
    </source>
</evidence>
<dbReference type="KEGG" id="ahw:NCTC11636_00510"/>
<name>A0A3S5EGX3_9ACTO</name>
<evidence type="ECO:0000259" key="5">
    <source>
        <dbReference type="PROSITE" id="PS50926"/>
    </source>
</evidence>
<dbReference type="InterPro" id="IPR030391">
    <property type="entry name" value="MeTrfase_TrmA_CS"/>
</dbReference>
<dbReference type="AlphaFoldDB" id="A0A3S5EGX3"/>
<comment type="similarity">
    <text evidence="4">Belongs to the class I-like SAM-binding methyltransferase superfamily. RNA M5U methyltransferase family.</text>
</comment>
<dbReference type="GO" id="GO:0070475">
    <property type="term" value="P:rRNA base methylation"/>
    <property type="evidence" value="ECO:0007669"/>
    <property type="project" value="TreeGrafter"/>
</dbReference>
<feature type="binding site" evidence="4">
    <location>
        <position position="279"/>
    </location>
    <ligand>
        <name>S-adenosyl-L-methionine</name>
        <dbReference type="ChEBI" id="CHEBI:59789"/>
    </ligand>
</feature>
<proteinExistence type="inferred from homology"/>